<dbReference type="InterPro" id="IPR011006">
    <property type="entry name" value="CheY-like_superfamily"/>
</dbReference>
<evidence type="ECO:0000256" key="7">
    <source>
        <dbReference type="ARBA" id="ARBA00022692"/>
    </source>
</evidence>
<dbReference type="Proteomes" id="UP000235405">
    <property type="component" value="Unassembled WGS sequence"/>
</dbReference>
<dbReference type="InterPro" id="IPR036097">
    <property type="entry name" value="HisK_dim/P_sf"/>
</dbReference>
<dbReference type="FunFam" id="1.10.287.130:FF:000002">
    <property type="entry name" value="Two-component osmosensing histidine kinase"/>
    <property type="match status" value="1"/>
</dbReference>
<dbReference type="FunFam" id="3.30.565.10:FF:000010">
    <property type="entry name" value="Sensor histidine kinase RcsC"/>
    <property type="match status" value="1"/>
</dbReference>
<comment type="subcellular location">
    <subcellularLocation>
        <location evidence="2">Cell membrane</location>
        <topology evidence="2">Multi-pass membrane protein</topology>
    </subcellularLocation>
</comment>
<dbReference type="InterPro" id="IPR004358">
    <property type="entry name" value="Sig_transdc_His_kin-like_C"/>
</dbReference>
<dbReference type="Gene3D" id="1.10.287.130">
    <property type="match status" value="1"/>
</dbReference>
<dbReference type="SMART" id="SM00448">
    <property type="entry name" value="REC"/>
    <property type="match status" value="2"/>
</dbReference>
<dbReference type="EC" id="2.7.13.3" evidence="3"/>
<dbReference type="PRINTS" id="PR00344">
    <property type="entry name" value="BCTRLSENSOR"/>
</dbReference>
<evidence type="ECO:0000259" key="23">
    <source>
        <dbReference type="PROSITE" id="PS50894"/>
    </source>
</evidence>
<reference evidence="25" key="1">
    <citation type="submission" date="2016-07" db="EMBL/GenBank/DDBJ databases">
        <title>Nontailed viruses are major unrecognized killers of bacteria in the ocean.</title>
        <authorList>
            <person name="Kauffman K."/>
            <person name="Hussain F."/>
            <person name="Yang J."/>
            <person name="Arevalo P."/>
            <person name="Brown J."/>
            <person name="Cutler M."/>
            <person name="Kelly L."/>
            <person name="Polz M.F."/>
        </authorList>
    </citation>
    <scope>NUCLEOTIDE SEQUENCE [LARGE SCALE GENOMIC DNA]</scope>
    <source>
        <strain evidence="25">10N.286.54.F3</strain>
    </source>
</reference>
<keyword evidence="5 18" id="KW-0597">Phosphoprotein</keyword>
<dbReference type="GO" id="GO:0005524">
    <property type="term" value="F:ATP binding"/>
    <property type="evidence" value="ECO:0007669"/>
    <property type="project" value="UniProtKB-KW"/>
</dbReference>
<evidence type="ECO:0000256" key="8">
    <source>
        <dbReference type="ARBA" id="ARBA00022741"/>
    </source>
</evidence>
<evidence type="ECO:0000256" key="6">
    <source>
        <dbReference type="ARBA" id="ARBA00022679"/>
    </source>
</evidence>
<dbReference type="RefSeq" id="WP_102481965.1">
    <property type="nucleotide sequence ID" value="NZ_MCSW01000069.1"/>
</dbReference>
<protein>
    <recommendedName>
        <fullName evidence="16">Sensory/regulatory protein RpfC</fullName>
        <ecNumber evidence="3">2.7.13.3</ecNumber>
    </recommendedName>
</protein>
<feature type="modified residue" description="4-aspartylphosphate" evidence="18">
    <location>
        <position position="780"/>
    </location>
</feature>
<dbReference type="CDD" id="cd00082">
    <property type="entry name" value="HisKA"/>
    <property type="match status" value="1"/>
</dbReference>
<dbReference type="SMART" id="SM00387">
    <property type="entry name" value="HATPase_c"/>
    <property type="match status" value="1"/>
</dbReference>
<feature type="region of interest" description="Disordered" evidence="19">
    <location>
        <begin position="1139"/>
        <end position="1166"/>
    </location>
</feature>
<feature type="modified residue" description="Phosphohistidine" evidence="17">
    <location>
        <position position="1087"/>
    </location>
</feature>
<dbReference type="SUPFAM" id="SSF52172">
    <property type="entry name" value="CheY-like"/>
    <property type="match status" value="2"/>
</dbReference>
<keyword evidence="9 24" id="KW-0418">Kinase</keyword>
<evidence type="ECO:0000256" key="15">
    <source>
        <dbReference type="ARBA" id="ARBA00064003"/>
    </source>
</evidence>
<evidence type="ECO:0000256" key="16">
    <source>
        <dbReference type="ARBA" id="ARBA00068150"/>
    </source>
</evidence>
<keyword evidence="8" id="KW-0547">Nucleotide-binding</keyword>
<dbReference type="SMART" id="SM00388">
    <property type="entry name" value="HisKA"/>
    <property type="match status" value="1"/>
</dbReference>
<dbReference type="PANTHER" id="PTHR45339">
    <property type="entry name" value="HYBRID SIGNAL TRANSDUCTION HISTIDINE KINASE J"/>
    <property type="match status" value="1"/>
</dbReference>
<evidence type="ECO:0000256" key="2">
    <source>
        <dbReference type="ARBA" id="ARBA00004651"/>
    </source>
</evidence>
<evidence type="ECO:0000256" key="5">
    <source>
        <dbReference type="ARBA" id="ARBA00022553"/>
    </source>
</evidence>
<dbReference type="EMBL" id="MCSW01000069">
    <property type="protein sequence ID" value="PMF29112.1"/>
    <property type="molecule type" value="Genomic_DNA"/>
</dbReference>
<sequence length="1230" mass="136353">MNTVSRFANDSKIILVSFLVAAIVVFSVAVAAWINLNNRFIGVEEYASSTRVLTSLDKLRVYELSFSNDYNEQVIDSFNKEAETTVPLANDYADQYAASLPINLLTEYLIQFKQYGDIIKLNQSTRALMNERSNAATELLREMRDRHNQAINQSSQNIRGLRLTSEELTNIALKTSQLTTLAVNIQNLEKEYLLDGNLKTYSLVKIEMQKASQLITELHDQILDDKGQQLLEIVEKAKNRYYTNLVQLQGVPVSSKKLRASIINQVTLSGSEFSRSVGLLYQTKQSQVAELNHLVSQSQAELSSQLLIGQDLLAIRTLLSRSNRFNRDFLLANSKEQKLIADKVSRVINEMQSKSYNAQRLITLYAPNVKTTAFDEHISVYESQFTQLVSSQMRGHQLLKAMDESFLKFRGFVSQRHLSESVNVKDSSSVTYHLAVGGVIFFVIILLMGLLANKAHSALETFAHSLAAARDEADAANHAKSDFLANMSHEIRTPMNAIIGMSYLALKTDLTKAQRNYIHKVKLSSDTLLGLINDILDFSKIEAGKLDIEKVDFQLENVLDNITNLVGLRASERDLELLIQVDRDVPTNLIGDPLRIGQILINLSNNAVKFTEKGEVKISISVAERQSDDIKLSFAVSDSGIGMTQEQAAKLFNKFTQADSSTTRKYGGTGLGLAISKELSQLMGGDIQVSTELGKGSTFSFTIATRVSHSIQQQRVVVPASINDLKVLVVDDNSSARLIVGDILESLKLTPTLSSSVDEALIELHTADAQNKPFDLVISDWKMPKRDGVDLLAELINGQQLNTMPKIMMLTAYDREELAEAIEQRGFEVPSILDKPITSSHLYDSIVSLYGLDSDRVSRSELEQQNQLANVQQLAGAKLLLVEDNEINQELATELLEGQQIQVSVAENGKLAIELYQQAIADGQPFDGILMDCQMPVMDGYEATEYIRQQINDQDIPIIAMTANVMERDKEKALGCGMSDIIAKPIDVGSMFATLANWVSPSRPVAFVDPISHQEESVGSADESEDNSAFNAALSKVEGLDITLGLIRANNNHQLYIKLLHRFVEAYSDENTLTAELSSSTQQRYLHTLKGVAGNLGAKQLHTLCENLEAQPDDTDLKDRVISTSLELSQSLTEAFSQIEGSKDSAVNSSTKSEDRPEQQQQSTADQQLYRQLLDATVNDDTDALTIILNIEDGAKIGLSPSEFKRLEVSLEEFDFDKATEILKGSNLSD</sequence>
<dbReference type="Pfam" id="PF02518">
    <property type="entry name" value="HATPase_c"/>
    <property type="match status" value="1"/>
</dbReference>
<evidence type="ECO:0000256" key="11">
    <source>
        <dbReference type="ARBA" id="ARBA00022840"/>
    </source>
</evidence>
<dbReference type="GO" id="GO:0016787">
    <property type="term" value="F:hydrolase activity"/>
    <property type="evidence" value="ECO:0007669"/>
    <property type="project" value="UniProtKB-KW"/>
</dbReference>
<evidence type="ECO:0000256" key="9">
    <source>
        <dbReference type="ARBA" id="ARBA00022777"/>
    </source>
</evidence>
<dbReference type="Gene3D" id="3.30.565.10">
    <property type="entry name" value="Histidine kinase-like ATPase, C-terminal domain"/>
    <property type="match status" value="1"/>
</dbReference>
<organism evidence="24 25">
    <name type="scientific">Vibrio splendidus</name>
    <dbReference type="NCBI Taxonomy" id="29497"/>
    <lineage>
        <taxon>Bacteria</taxon>
        <taxon>Pseudomonadati</taxon>
        <taxon>Pseudomonadota</taxon>
        <taxon>Gammaproteobacteria</taxon>
        <taxon>Vibrionales</taxon>
        <taxon>Vibrionaceae</taxon>
        <taxon>Vibrio</taxon>
    </lineage>
</organism>
<keyword evidence="6" id="KW-0808">Transferase</keyword>
<keyword evidence="13" id="KW-0902">Two-component regulatory system</keyword>
<evidence type="ECO:0000256" key="19">
    <source>
        <dbReference type="SAM" id="MobiDB-lite"/>
    </source>
</evidence>
<proteinExistence type="predicted"/>
<feature type="domain" description="Response regulatory" evidence="22">
    <location>
        <begin position="726"/>
        <end position="850"/>
    </location>
</feature>
<dbReference type="SUPFAM" id="SSF55874">
    <property type="entry name" value="ATPase domain of HSP90 chaperone/DNA topoisomerase II/histidine kinase"/>
    <property type="match status" value="1"/>
</dbReference>
<feature type="domain" description="HPt" evidence="23">
    <location>
        <begin position="1048"/>
        <end position="1146"/>
    </location>
</feature>
<dbReference type="InterPro" id="IPR003594">
    <property type="entry name" value="HATPase_dom"/>
</dbReference>
<name>A0A2N7CIH8_VIBSP</name>
<evidence type="ECO:0000256" key="4">
    <source>
        <dbReference type="ARBA" id="ARBA00022475"/>
    </source>
</evidence>
<evidence type="ECO:0000256" key="13">
    <source>
        <dbReference type="ARBA" id="ARBA00023012"/>
    </source>
</evidence>
<keyword evidence="10" id="KW-0378">Hydrolase</keyword>
<evidence type="ECO:0000259" key="22">
    <source>
        <dbReference type="PROSITE" id="PS50110"/>
    </source>
</evidence>
<dbReference type="Pfam" id="PF00072">
    <property type="entry name" value="Response_reg"/>
    <property type="match status" value="2"/>
</dbReference>
<feature type="domain" description="Response regulatory" evidence="22">
    <location>
        <begin position="878"/>
        <end position="999"/>
    </location>
</feature>
<dbReference type="InterPro" id="IPR036641">
    <property type="entry name" value="HPT_dom_sf"/>
</dbReference>
<dbReference type="CDD" id="cd16922">
    <property type="entry name" value="HATPase_EvgS-ArcB-TorS-like"/>
    <property type="match status" value="1"/>
</dbReference>
<keyword evidence="12 20" id="KW-1133">Transmembrane helix</keyword>
<dbReference type="InterPro" id="IPR003661">
    <property type="entry name" value="HisK_dim/P_dom"/>
</dbReference>
<evidence type="ECO:0000256" key="17">
    <source>
        <dbReference type="PROSITE-ProRule" id="PRU00110"/>
    </source>
</evidence>
<evidence type="ECO:0000256" key="20">
    <source>
        <dbReference type="SAM" id="Phobius"/>
    </source>
</evidence>
<keyword evidence="7 20" id="KW-0812">Transmembrane</keyword>
<dbReference type="CDD" id="cd00156">
    <property type="entry name" value="REC"/>
    <property type="match status" value="1"/>
</dbReference>
<dbReference type="PROSITE" id="PS50109">
    <property type="entry name" value="HIS_KIN"/>
    <property type="match status" value="1"/>
</dbReference>
<dbReference type="GO" id="GO:0000155">
    <property type="term" value="F:phosphorelay sensor kinase activity"/>
    <property type="evidence" value="ECO:0007669"/>
    <property type="project" value="InterPro"/>
</dbReference>
<dbReference type="Pfam" id="PF00512">
    <property type="entry name" value="HisKA"/>
    <property type="match status" value="1"/>
</dbReference>
<dbReference type="Gene3D" id="3.40.50.2300">
    <property type="match status" value="2"/>
</dbReference>
<dbReference type="InterPro" id="IPR001789">
    <property type="entry name" value="Sig_transdc_resp-reg_receiver"/>
</dbReference>
<evidence type="ECO:0000256" key="18">
    <source>
        <dbReference type="PROSITE-ProRule" id="PRU00169"/>
    </source>
</evidence>
<dbReference type="PANTHER" id="PTHR45339:SF1">
    <property type="entry name" value="HYBRID SIGNAL TRANSDUCTION HISTIDINE KINASE J"/>
    <property type="match status" value="1"/>
</dbReference>
<evidence type="ECO:0000313" key="24">
    <source>
        <dbReference type="EMBL" id="PMF29112.1"/>
    </source>
</evidence>
<dbReference type="SUPFAM" id="SSF47384">
    <property type="entry name" value="Homodimeric domain of signal transducing histidine kinase"/>
    <property type="match status" value="1"/>
</dbReference>
<keyword evidence="11" id="KW-0067">ATP-binding</keyword>
<evidence type="ECO:0000256" key="10">
    <source>
        <dbReference type="ARBA" id="ARBA00022801"/>
    </source>
</evidence>
<evidence type="ECO:0000256" key="3">
    <source>
        <dbReference type="ARBA" id="ARBA00012438"/>
    </source>
</evidence>
<feature type="modified residue" description="4-aspartylphosphate" evidence="18">
    <location>
        <position position="932"/>
    </location>
</feature>
<evidence type="ECO:0000256" key="14">
    <source>
        <dbReference type="ARBA" id="ARBA00023136"/>
    </source>
</evidence>
<feature type="compositionally biased region" description="Polar residues" evidence="19">
    <location>
        <begin position="1139"/>
        <end position="1151"/>
    </location>
</feature>
<keyword evidence="4" id="KW-1003">Cell membrane</keyword>
<evidence type="ECO:0000259" key="21">
    <source>
        <dbReference type="PROSITE" id="PS50109"/>
    </source>
</evidence>
<evidence type="ECO:0000313" key="25">
    <source>
        <dbReference type="Proteomes" id="UP000235405"/>
    </source>
</evidence>
<evidence type="ECO:0000256" key="12">
    <source>
        <dbReference type="ARBA" id="ARBA00022989"/>
    </source>
</evidence>
<gene>
    <name evidence="24" type="ORF">BCV19_03365</name>
</gene>
<dbReference type="SUPFAM" id="SSF47226">
    <property type="entry name" value="Histidine-containing phosphotransfer domain, HPT domain"/>
    <property type="match status" value="1"/>
</dbReference>
<comment type="catalytic activity">
    <reaction evidence="1">
        <text>ATP + protein L-histidine = ADP + protein N-phospho-L-histidine.</text>
        <dbReference type="EC" id="2.7.13.3"/>
    </reaction>
</comment>
<feature type="transmembrane region" description="Helical" evidence="20">
    <location>
        <begin position="12"/>
        <end position="34"/>
    </location>
</feature>
<accession>A0A2N7CIH8</accession>
<dbReference type="PROSITE" id="PS50110">
    <property type="entry name" value="RESPONSE_REGULATORY"/>
    <property type="match status" value="2"/>
</dbReference>
<dbReference type="InterPro" id="IPR008207">
    <property type="entry name" value="Sig_transdc_His_kin_Hpt_dom"/>
</dbReference>
<dbReference type="PROSITE" id="PS50894">
    <property type="entry name" value="HPT"/>
    <property type="match status" value="1"/>
</dbReference>
<comment type="caution">
    <text evidence="24">The sequence shown here is derived from an EMBL/GenBank/DDBJ whole genome shotgun (WGS) entry which is preliminary data.</text>
</comment>
<evidence type="ECO:0000256" key="1">
    <source>
        <dbReference type="ARBA" id="ARBA00000085"/>
    </source>
</evidence>
<dbReference type="GO" id="GO:0005886">
    <property type="term" value="C:plasma membrane"/>
    <property type="evidence" value="ECO:0007669"/>
    <property type="project" value="UniProtKB-SubCell"/>
</dbReference>
<dbReference type="CDD" id="cd17546">
    <property type="entry name" value="REC_hyHK_CKI1_RcsC-like"/>
    <property type="match status" value="1"/>
</dbReference>
<dbReference type="InterPro" id="IPR036890">
    <property type="entry name" value="HATPase_C_sf"/>
</dbReference>
<keyword evidence="14 20" id="KW-0472">Membrane</keyword>
<dbReference type="InterPro" id="IPR005467">
    <property type="entry name" value="His_kinase_dom"/>
</dbReference>
<dbReference type="Gene3D" id="1.20.120.160">
    <property type="entry name" value="HPT domain"/>
    <property type="match status" value="1"/>
</dbReference>
<comment type="subunit">
    <text evidence="15">At low DSF concentrations, interacts with RpfF.</text>
</comment>
<dbReference type="AlphaFoldDB" id="A0A2N7CIH8"/>
<feature type="domain" description="Histidine kinase" evidence="21">
    <location>
        <begin position="486"/>
        <end position="707"/>
    </location>
</feature>
<dbReference type="Pfam" id="PF01627">
    <property type="entry name" value="Hpt"/>
    <property type="match status" value="1"/>
</dbReference>